<keyword evidence="8" id="KW-0496">Mitochondrion</keyword>
<name>A0A3Q2ZFA2_HIPCM</name>
<keyword evidence="13" id="KW-1185">Reference proteome</keyword>
<dbReference type="InterPro" id="IPR018108">
    <property type="entry name" value="MCP_transmembrane"/>
</dbReference>
<evidence type="ECO:0000256" key="8">
    <source>
        <dbReference type="ARBA" id="ARBA00023128"/>
    </source>
</evidence>
<dbReference type="FunFam" id="1.50.40.10:FF:000049">
    <property type="entry name" value="Solute carrier family 25 member 45"/>
    <property type="match status" value="1"/>
</dbReference>
<evidence type="ECO:0000256" key="5">
    <source>
        <dbReference type="ARBA" id="ARBA00022737"/>
    </source>
</evidence>
<sequence length="300" mass="32607">MHVADFVSGSLAGACGLAVGYPLDTVKVRIQTQRQFTGIWQCVATTFSKEGVHGFFKGMALPMTTISITSSVAFGTYRNCLQCLKQARGTVHVPSTKPEIFLSGLVGGITQVLFVAPGDIVKVRLQCQTESMRRGSKPKYRGPVHCLLSILKEEGPRGLYRGALPLALRDGPGFGMYFLTYNTICELLSESRTEKPAWSAVMLAGGFAGTVAWSMSTPMDVIKARLQVDGSRETRRYRGLVHCIAETTRTEGAGVFFRSLGINCLRAFPVNLVVFVTYELLTGLLQAKPDSADTPRVGLE</sequence>
<dbReference type="AlphaFoldDB" id="A0A3Q2ZFA2"/>
<evidence type="ECO:0000256" key="9">
    <source>
        <dbReference type="ARBA" id="ARBA00023136"/>
    </source>
</evidence>
<dbReference type="SUPFAM" id="SSF103506">
    <property type="entry name" value="Mitochondrial carrier"/>
    <property type="match status" value="1"/>
</dbReference>
<evidence type="ECO:0000256" key="3">
    <source>
        <dbReference type="ARBA" id="ARBA00022448"/>
    </source>
</evidence>
<keyword evidence="6" id="KW-0999">Mitochondrion inner membrane</keyword>
<dbReference type="OrthoDB" id="193856at2759"/>
<proteinExistence type="inferred from homology"/>
<evidence type="ECO:0000256" key="10">
    <source>
        <dbReference type="PROSITE-ProRule" id="PRU00282"/>
    </source>
</evidence>
<keyword evidence="5" id="KW-0677">Repeat</keyword>
<evidence type="ECO:0000256" key="2">
    <source>
        <dbReference type="ARBA" id="ARBA00006375"/>
    </source>
</evidence>
<dbReference type="GO" id="GO:0022857">
    <property type="term" value="F:transmembrane transporter activity"/>
    <property type="evidence" value="ECO:0007669"/>
    <property type="project" value="TreeGrafter"/>
</dbReference>
<comment type="subcellular location">
    <subcellularLocation>
        <location evidence="1">Mitochondrion inner membrane</location>
        <topology evidence="1">Multi-pass membrane protein</topology>
    </subcellularLocation>
</comment>
<dbReference type="Ensembl" id="ENSHCOT00000026696.1">
    <property type="protein sequence ID" value="ENSHCOP00000024943.1"/>
    <property type="gene ID" value="ENSHCOG00000014703.1"/>
</dbReference>
<dbReference type="Proteomes" id="UP000264820">
    <property type="component" value="Unplaced"/>
</dbReference>
<dbReference type="GeneID" id="109530977"/>
<dbReference type="InterPro" id="IPR050567">
    <property type="entry name" value="Mitochondrial_Carrier"/>
</dbReference>
<evidence type="ECO:0000256" key="7">
    <source>
        <dbReference type="ARBA" id="ARBA00022989"/>
    </source>
</evidence>
<dbReference type="Pfam" id="PF00153">
    <property type="entry name" value="Mito_carr"/>
    <property type="match status" value="3"/>
</dbReference>
<dbReference type="Gene3D" id="1.50.40.10">
    <property type="entry name" value="Mitochondrial carrier domain"/>
    <property type="match status" value="1"/>
</dbReference>
<evidence type="ECO:0000256" key="4">
    <source>
        <dbReference type="ARBA" id="ARBA00022692"/>
    </source>
</evidence>
<dbReference type="GO" id="GO:0005743">
    <property type="term" value="C:mitochondrial inner membrane"/>
    <property type="evidence" value="ECO:0007669"/>
    <property type="project" value="UniProtKB-SubCell"/>
</dbReference>
<organism evidence="12 13">
    <name type="scientific">Hippocampus comes</name>
    <name type="common">Tiger tail seahorse</name>
    <dbReference type="NCBI Taxonomy" id="109280"/>
    <lineage>
        <taxon>Eukaryota</taxon>
        <taxon>Metazoa</taxon>
        <taxon>Chordata</taxon>
        <taxon>Craniata</taxon>
        <taxon>Vertebrata</taxon>
        <taxon>Euteleostomi</taxon>
        <taxon>Actinopterygii</taxon>
        <taxon>Neopterygii</taxon>
        <taxon>Teleostei</taxon>
        <taxon>Neoteleostei</taxon>
        <taxon>Acanthomorphata</taxon>
        <taxon>Syngnathiaria</taxon>
        <taxon>Syngnathiformes</taxon>
        <taxon>Syngnathoidei</taxon>
        <taxon>Syngnathidae</taxon>
        <taxon>Hippocampus</taxon>
    </lineage>
</organism>
<keyword evidence="9 10" id="KW-0472">Membrane</keyword>
<feature type="repeat" description="Solcar" evidence="10">
    <location>
        <begin position="98"/>
        <end position="187"/>
    </location>
</feature>
<evidence type="ECO:0000313" key="12">
    <source>
        <dbReference type="Ensembl" id="ENSHCOP00000024943.1"/>
    </source>
</evidence>
<feature type="repeat" description="Solcar" evidence="10">
    <location>
        <begin position="1"/>
        <end position="83"/>
    </location>
</feature>
<reference evidence="12" key="2">
    <citation type="submission" date="2025-09" db="UniProtKB">
        <authorList>
            <consortium name="Ensembl"/>
        </authorList>
    </citation>
    <scope>IDENTIFICATION</scope>
</reference>
<dbReference type="GeneTree" id="ENSGT00940000159694"/>
<keyword evidence="7" id="KW-1133">Transmembrane helix</keyword>
<keyword evidence="4 10" id="KW-0812">Transmembrane</keyword>
<dbReference type="PANTHER" id="PTHR45624:SF3">
    <property type="entry name" value="SOLUTE CARRIER FAMILY 25 MEMBER 47"/>
    <property type="match status" value="1"/>
</dbReference>
<reference evidence="12" key="1">
    <citation type="submission" date="2025-08" db="UniProtKB">
        <authorList>
            <consortium name="Ensembl"/>
        </authorList>
    </citation>
    <scope>IDENTIFICATION</scope>
</reference>
<dbReference type="PRINTS" id="PR00926">
    <property type="entry name" value="MITOCARRIER"/>
</dbReference>
<feature type="repeat" description="Solcar" evidence="10">
    <location>
        <begin position="196"/>
        <end position="284"/>
    </location>
</feature>
<dbReference type="RefSeq" id="XP_019750524.1">
    <property type="nucleotide sequence ID" value="XM_019894965.1"/>
</dbReference>
<protein>
    <submittedName>
        <fullName evidence="12">Solute carrier family 25 member 47a</fullName>
    </submittedName>
</protein>
<dbReference type="OMA" id="HCITETV"/>
<comment type="similarity">
    <text evidence="2 11">Belongs to the mitochondrial carrier (TC 2.A.29) family.</text>
</comment>
<dbReference type="InterPro" id="IPR002067">
    <property type="entry name" value="MCP"/>
</dbReference>
<dbReference type="STRING" id="109280.ENSHCOP00000024943"/>
<dbReference type="InterPro" id="IPR023395">
    <property type="entry name" value="MCP_dom_sf"/>
</dbReference>
<evidence type="ECO:0000256" key="6">
    <source>
        <dbReference type="ARBA" id="ARBA00022792"/>
    </source>
</evidence>
<evidence type="ECO:0000256" key="1">
    <source>
        <dbReference type="ARBA" id="ARBA00004448"/>
    </source>
</evidence>
<dbReference type="CTD" id="724009"/>
<accession>A0A3Q2ZFA2</accession>
<evidence type="ECO:0000256" key="11">
    <source>
        <dbReference type="RuleBase" id="RU000488"/>
    </source>
</evidence>
<keyword evidence="3 11" id="KW-0813">Transport</keyword>
<dbReference type="PROSITE" id="PS50920">
    <property type="entry name" value="SOLCAR"/>
    <property type="match status" value="3"/>
</dbReference>
<evidence type="ECO:0000313" key="13">
    <source>
        <dbReference type="Proteomes" id="UP000264820"/>
    </source>
</evidence>
<dbReference type="PANTHER" id="PTHR45624">
    <property type="entry name" value="MITOCHONDRIAL BASIC AMINO ACIDS TRANSPORTER-RELATED"/>
    <property type="match status" value="1"/>
</dbReference>